<keyword evidence="3" id="KW-0812">Transmembrane</keyword>
<dbReference type="Gene3D" id="3.80.10.10">
    <property type="entry name" value="Ribonuclease Inhibitor"/>
    <property type="match status" value="3"/>
</dbReference>
<keyword evidence="4" id="KW-1185">Reference proteome</keyword>
<evidence type="ECO:0000313" key="5">
    <source>
        <dbReference type="WBParaSite" id="Minc3s00510g13526"/>
    </source>
</evidence>
<dbReference type="PROSITE" id="PS51450">
    <property type="entry name" value="LRR"/>
    <property type="match status" value="3"/>
</dbReference>
<dbReference type="PRINTS" id="PR00019">
    <property type="entry name" value="LEURICHRPT"/>
</dbReference>
<evidence type="ECO:0000256" key="2">
    <source>
        <dbReference type="ARBA" id="ARBA00022737"/>
    </source>
</evidence>
<dbReference type="SUPFAM" id="SSF52058">
    <property type="entry name" value="L domain-like"/>
    <property type="match status" value="1"/>
</dbReference>
<feature type="transmembrane region" description="Helical" evidence="3">
    <location>
        <begin position="350"/>
        <end position="372"/>
    </location>
</feature>
<dbReference type="AlphaFoldDB" id="A0A914LLG1"/>
<keyword evidence="3" id="KW-1133">Transmembrane helix</keyword>
<dbReference type="InterPro" id="IPR050333">
    <property type="entry name" value="SLRP"/>
</dbReference>
<proteinExistence type="predicted"/>
<name>A0A914LLG1_MELIC</name>
<protein>
    <submittedName>
        <fullName evidence="5">Uncharacterized protein</fullName>
    </submittedName>
</protein>
<dbReference type="InterPro" id="IPR032675">
    <property type="entry name" value="LRR_dom_sf"/>
</dbReference>
<dbReference type="PANTHER" id="PTHR45712:SF22">
    <property type="entry name" value="INSULIN-LIKE GROWTH FACTOR-BINDING PROTEIN COMPLEX ACID LABILE SUBUNIT"/>
    <property type="match status" value="1"/>
</dbReference>
<dbReference type="Proteomes" id="UP000887563">
    <property type="component" value="Unplaced"/>
</dbReference>
<sequence>MELLEIGNIGIGYELNLRGCKKLKWLHADNNKFDRLIFGESSGPEKLLSVSLNSNLFKEWAESLLDVSHSLITLNLANNLINYLPENGKLLMTLFPCLEQLDLSGNKLNRFELESSLTNIPTKLAYLNLSNNQLQKFGSSIKEELPSIEVLDLSNNQLKIFNLFEWLPSLTFLYLNQNKGINIQINKRKTNFKLIFLQLNNCLLEEMPDFSKFLALKSLELCGNKLTEVPGYLLPITRFLEYDFRNNSLNKLGWDWSETQIERISELKVDVNSLDCACPMPERLIKIVGELEKPKGYICVPKLNSSTIYHWQHPLEALDFIQTTSINFPQNCPSIFSSKIKTETNNSINFSLFLLPILLITVPLIIGILMLLNISNWNDLHWVKTTTKSSMFAYEPLQIKNGNEENNVDNV</sequence>
<evidence type="ECO:0000313" key="4">
    <source>
        <dbReference type="Proteomes" id="UP000887563"/>
    </source>
</evidence>
<evidence type="ECO:0000256" key="3">
    <source>
        <dbReference type="SAM" id="Phobius"/>
    </source>
</evidence>
<dbReference type="WBParaSite" id="Minc3s00510g13526">
    <property type="protein sequence ID" value="Minc3s00510g13526"/>
    <property type="gene ID" value="Minc3s00510g13526"/>
</dbReference>
<dbReference type="InterPro" id="IPR001611">
    <property type="entry name" value="Leu-rich_rpt"/>
</dbReference>
<keyword evidence="1" id="KW-0433">Leucine-rich repeat</keyword>
<organism evidence="4 5">
    <name type="scientific">Meloidogyne incognita</name>
    <name type="common">Southern root-knot nematode worm</name>
    <name type="synonym">Oxyuris incognita</name>
    <dbReference type="NCBI Taxonomy" id="6306"/>
    <lineage>
        <taxon>Eukaryota</taxon>
        <taxon>Metazoa</taxon>
        <taxon>Ecdysozoa</taxon>
        <taxon>Nematoda</taxon>
        <taxon>Chromadorea</taxon>
        <taxon>Rhabditida</taxon>
        <taxon>Tylenchina</taxon>
        <taxon>Tylenchomorpha</taxon>
        <taxon>Tylenchoidea</taxon>
        <taxon>Meloidogynidae</taxon>
        <taxon>Meloidogyninae</taxon>
        <taxon>Meloidogyne</taxon>
        <taxon>Meloidogyne incognita group</taxon>
    </lineage>
</organism>
<evidence type="ECO:0000256" key="1">
    <source>
        <dbReference type="ARBA" id="ARBA00022614"/>
    </source>
</evidence>
<reference evidence="5" key="1">
    <citation type="submission" date="2022-11" db="UniProtKB">
        <authorList>
            <consortium name="WormBaseParasite"/>
        </authorList>
    </citation>
    <scope>IDENTIFICATION</scope>
</reference>
<dbReference type="Pfam" id="PF13855">
    <property type="entry name" value="LRR_8"/>
    <property type="match status" value="1"/>
</dbReference>
<keyword evidence="3" id="KW-0472">Membrane</keyword>
<keyword evidence="2" id="KW-0677">Repeat</keyword>
<accession>A0A914LLG1</accession>
<dbReference type="PANTHER" id="PTHR45712">
    <property type="entry name" value="AGAP008170-PA"/>
    <property type="match status" value="1"/>
</dbReference>